<dbReference type="RefSeq" id="WP_094764676.1">
    <property type="nucleotide sequence ID" value="NZ_FUKQ01000032.1"/>
</dbReference>
<keyword evidence="4" id="KW-1185">Reference proteome</keyword>
<dbReference type="Proteomes" id="UP000188342">
    <property type="component" value="Unassembled WGS sequence"/>
</dbReference>
<gene>
    <name evidence="3" type="ORF">FM114_08250</name>
</gene>
<feature type="region of interest" description="Disordered" evidence="1">
    <location>
        <begin position="1"/>
        <end position="28"/>
    </location>
</feature>
<accession>A0A1R4JLE7</accession>
<keyword evidence="2" id="KW-0812">Transmembrane</keyword>
<evidence type="ECO:0000256" key="1">
    <source>
        <dbReference type="SAM" id="MobiDB-lite"/>
    </source>
</evidence>
<sequence>MRGFSDLNLNGDAPARVQPKVGEWGPERVPTTQAKKRLRIWVSLAFIAALTALCLLGWFFYKKMNPGA</sequence>
<evidence type="ECO:0000313" key="3">
    <source>
        <dbReference type="EMBL" id="SJN32764.1"/>
    </source>
</evidence>
<dbReference type="EMBL" id="FUKQ01000032">
    <property type="protein sequence ID" value="SJN32764.1"/>
    <property type="molecule type" value="Genomic_DNA"/>
</dbReference>
<proteinExistence type="predicted"/>
<evidence type="ECO:0000313" key="4">
    <source>
        <dbReference type="Proteomes" id="UP000188342"/>
    </source>
</evidence>
<organism evidence="3 4">
    <name type="scientific">Luteococcus japonicus LSP_Lj1</name>
    <dbReference type="NCBI Taxonomy" id="1255658"/>
    <lineage>
        <taxon>Bacteria</taxon>
        <taxon>Bacillati</taxon>
        <taxon>Actinomycetota</taxon>
        <taxon>Actinomycetes</taxon>
        <taxon>Propionibacteriales</taxon>
        <taxon>Propionibacteriaceae</taxon>
        <taxon>Luteococcus</taxon>
    </lineage>
</organism>
<dbReference type="STRING" id="1255658.FM114_08250"/>
<reference evidence="3 4" key="1">
    <citation type="submission" date="2017-02" db="EMBL/GenBank/DDBJ databases">
        <authorList>
            <person name="Peterson S.W."/>
        </authorList>
    </citation>
    <scope>NUCLEOTIDE SEQUENCE [LARGE SCALE GENOMIC DNA]</scope>
    <source>
        <strain evidence="3 4">LSP_Lj1</strain>
    </source>
</reference>
<feature type="transmembrane region" description="Helical" evidence="2">
    <location>
        <begin position="38"/>
        <end position="61"/>
    </location>
</feature>
<name>A0A1R4JLE7_9ACTN</name>
<protein>
    <submittedName>
        <fullName evidence="3">Uncharacterized protein</fullName>
    </submittedName>
</protein>
<keyword evidence="2" id="KW-1133">Transmembrane helix</keyword>
<keyword evidence="2" id="KW-0472">Membrane</keyword>
<evidence type="ECO:0000256" key="2">
    <source>
        <dbReference type="SAM" id="Phobius"/>
    </source>
</evidence>
<dbReference type="OrthoDB" id="3732773at2"/>
<dbReference type="AlphaFoldDB" id="A0A1R4JLE7"/>